<proteinExistence type="predicted"/>
<name>A0A7Y0L7U3_9FIRM</name>
<evidence type="ECO:0000313" key="1">
    <source>
        <dbReference type="EMBL" id="NMP24912.1"/>
    </source>
</evidence>
<evidence type="ECO:0000313" key="2">
    <source>
        <dbReference type="Proteomes" id="UP000533476"/>
    </source>
</evidence>
<organism evidence="1 2">
    <name type="scientific">Sulfobacillus harzensis</name>
    <dbReference type="NCBI Taxonomy" id="2729629"/>
    <lineage>
        <taxon>Bacteria</taxon>
        <taxon>Bacillati</taxon>
        <taxon>Bacillota</taxon>
        <taxon>Clostridia</taxon>
        <taxon>Eubacteriales</taxon>
        <taxon>Clostridiales Family XVII. Incertae Sedis</taxon>
        <taxon>Sulfobacillus</taxon>
    </lineage>
</organism>
<accession>A0A7Y0L7U3</accession>
<dbReference type="Proteomes" id="UP000533476">
    <property type="component" value="Unassembled WGS sequence"/>
</dbReference>
<keyword evidence="2" id="KW-1185">Reference proteome</keyword>
<dbReference type="RefSeq" id="WP_169103117.1">
    <property type="nucleotide sequence ID" value="NZ_JABBVZ010000174.1"/>
</dbReference>
<comment type="caution">
    <text evidence="1">The sequence shown here is derived from an EMBL/GenBank/DDBJ whole genome shotgun (WGS) entry which is preliminary data.</text>
</comment>
<dbReference type="AlphaFoldDB" id="A0A7Y0L7U3"/>
<reference evidence="1 2" key="1">
    <citation type="submission" date="2020-04" db="EMBL/GenBank/DDBJ databases">
        <authorList>
            <person name="Zhang R."/>
            <person name="Schippers A."/>
        </authorList>
    </citation>
    <scope>NUCLEOTIDE SEQUENCE [LARGE SCALE GENOMIC DNA]</scope>
    <source>
        <strain evidence="1 2">DSM 109850</strain>
    </source>
</reference>
<sequence length="148" mass="16514">MVIACATDQFEPIDQGRRTATIIEQHGIQFAVGDRIRYEEVDDMGAPTGRTVSVVVTDVCRTGGNDSRPLLSIRRDVDLTELRTPGGTLTVAANASDFDDYPGFAVFIEDQLAAVVEWHVEERTFALRTYNDSDEEPQHFHRWDGTAL</sequence>
<dbReference type="EMBL" id="JABBVZ010000174">
    <property type="protein sequence ID" value="NMP24912.1"/>
    <property type="molecule type" value="Genomic_DNA"/>
</dbReference>
<protein>
    <submittedName>
        <fullName evidence="1">Uncharacterized protein</fullName>
    </submittedName>
</protein>
<gene>
    <name evidence="1" type="ORF">HIJ39_21635</name>
</gene>